<dbReference type="InterPro" id="IPR010287">
    <property type="entry name" value="DUF892_YciF-like"/>
</dbReference>
<dbReference type="SUPFAM" id="SSF47240">
    <property type="entry name" value="Ferritin-like"/>
    <property type="match status" value="1"/>
</dbReference>
<proteinExistence type="predicted"/>
<dbReference type="RefSeq" id="WP_245293007.1">
    <property type="nucleotide sequence ID" value="NZ_JACIIJ010000007.1"/>
</dbReference>
<name>A0A7W9ZT42_RHILE</name>
<dbReference type="PANTHER" id="PTHR30565:SF9">
    <property type="entry name" value="PROTEIN YCIF"/>
    <property type="match status" value="1"/>
</dbReference>
<gene>
    <name evidence="1" type="ORF">GGE66_003320</name>
</gene>
<sequence length="157" mass="17668">MEKLFHETLKGVYYAEHNILKALPKMAKGAASSELKEALEKHRDETETHIKRLQQVFEIFGAPPQGSTREAIGAIIAEGEKVLRELKGQLSLDAALISWARTVEHYEIAQYGSLARWAVELRLKEALPLLLETLEEEVATDYALTKLTERGINSRAK</sequence>
<dbReference type="Proteomes" id="UP000517187">
    <property type="component" value="Unassembled WGS sequence"/>
</dbReference>
<dbReference type="PANTHER" id="PTHR30565">
    <property type="entry name" value="PROTEIN YCIF"/>
    <property type="match status" value="1"/>
</dbReference>
<organism evidence="1 2">
    <name type="scientific">Rhizobium leguminosarum</name>
    <dbReference type="NCBI Taxonomy" id="384"/>
    <lineage>
        <taxon>Bacteria</taxon>
        <taxon>Pseudomonadati</taxon>
        <taxon>Pseudomonadota</taxon>
        <taxon>Alphaproteobacteria</taxon>
        <taxon>Hyphomicrobiales</taxon>
        <taxon>Rhizobiaceae</taxon>
        <taxon>Rhizobium/Agrobacterium group</taxon>
        <taxon>Rhizobium</taxon>
    </lineage>
</organism>
<dbReference type="Pfam" id="PF05974">
    <property type="entry name" value="DUF892"/>
    <property type="match status" value="1"/>
</dbReference>
<dbReference type="InterPro" id="IPR012347">
    <property type="entry name" value="Ferritin-like"/>
</dbReference>
<dbReference type="InterPro" id="IPR009078">
    <property type="entry name" value="Ferritin-like_SF"/>
</dbReference>
<dbReference type="InterPro" id="IPR047114">
    <property type="entry name" value="YciF"/>
</dbReference>
<dbReference type="EMBL" id="JACIIJ010000007">
    <property type="protein sequence ID" value="MBB6222336.1"/>
    <property type="molecule type" value="Genomic_DNA"/>
</dbReference>
<dbReference type="Gene3D" id="1.20.1260.10">
    <property type="match status" value="1"/>
</dbReference>
<accession>A0A7W9ZT42</accession>
<evidence type="ECO:0000313" key="1">
    <source>
        <dbReference type="EMBL" id="MBB6222336.1"/>
    </source>
</evidence>
<protein>
    <submittedName>
        <fullName evidence="1">Ferritin-like metal-binding protein YciE</fullName>
    </submittedName>
</protein>
<dbReference type="AlphaFoldDB" id="A0A7W9ZT42"/>
<evidence type="ECO:0000313" key="2">
    <source>
        <dbReference type="Proteomes" id="UP000517187"/>
    </source>
</evidence>
<reference evidence="1 2" key="1">
    <citation type="submission" date="2020-08" db="EMBL/GenBank/DDBJ databases">
        <title>Genomic Encyclopedia of Type Strains, Phase IV (KMG-V): Genome sequencing to study the core and pangenomes of soil and plant-associated prokaryotes.</title>
        <authorList>
            <person name="Whitman W."/>
        </authorList>
    </citation>
    <scope>NUCLEOTIDE SEQUENCE [LARGE SCALE GENOMIC DNA]</scope>
    <source>
        <strain evidence="1 2">SEMIA 4011</strain>
    </source>
</reference>
<comment type="caution">
    <text evidence="1">The sequence shown here is derived from an EMBL/GenBank/DDBJ whole genome shotgun (WGS) entry which is preliminary data.</text>
</comment>